<evidence type="ECO:0000256" key="1">
    <source>
        <dbReference type="SAM" id="MobiDB-lite"/>
    </source>
</evidence>
<evidence type="ECO:0008006" key="4">
    <source>
        <dbReference type="Google" id="ProtNLM"/>
    </source>
</evidence>
<dbReference type="RefSeq" id="WP_005519238.1">
    <property type="nucleotide sequence ID" value="NZ_EQ973328.1"/>
</dbReference>
<gene>
    <name evidence="2" type="ORF">CORMATOL_00102</name>
</gene>
<accession>C0DZG3</accession>
<reference evidence="2 3" key="1">
    <citation type="submission" date="2009-01" db="EMBL/GenBank/DDBJ databases">
        <authorList>
            <person name="Fulton L."/>
            <person name="Clifton S."/>
            <person name="Chinwalla A.T."/>
            <person name="Mitreva M."/>
            <person name="Sodergren E."/>
            <person name="Weinstock G."/>
            <person name="Clifton S."/>
            <person name="Dooling D.J."/>
            <person name="Fulton B."/>
            <person name="Minx P."/>
            <person name="Pepin K.H."/>
            <person name="Johnson M."/>
            <person name="Bhonagiri V."/>
            <person name="Nash W.E."/>
            <person name="Mardis E.R."/>
            <person name="Wilson R.K."/>
        </authorList>
    </citation>
    <scope>NUCLEOTIDE SEQUENCE [LARGE SCALE GENOMIC DNA]</scope>
    <source>
        <strain evidence="2 3">ATCC 33806</strain>
    </source>
</reference>
<name>C0DZG3_9CORY</name>
<organism evidence="2 3">
    <name type="scientific">Corynebacterium matruchotii ATCC 33806</name>
    <dbReference type="NCBI Taxonomy" id="566549"/>
    <lineage>
        <taxon>Bacteria</taxon>
        <taxon>Bacillati</taxon>
        <taxon>Actinomycetota</taxon>
        <taxon>Actinomycetes</taxon>
        <taxon>Mycobacteriales</taxon>
        <taxon>Corynebacteriaceae</taxon>
        <taxon>Corynebacterium</taxon>
    </lineage>
</organism>
<sequence length="265" mass="28067">MAFYRVSPIGTTKTWLGFTGLVLCALLLPAVLYLTIPDNDGETIPVTLGLESADWAIPVIDQHDTKLECPGTVSLLEQSGTWTCGVNRIAVTSKIIESGREPERTFRRAIRGHLQEIMDIDYQIKELGNIRYSQMERLSRQGQDESQTVLILTGTGDKDGKSLLVTVTGAPIQRQPLAELLMTNLVREDRHLQGDNVDYAAAARIVADSGAADIAAGNPDADGGSGGGAGSGGDAGEGDSSGDGGGGDMLQPLIKPMQGEQELGF</sequence>
<evidence type="ECO:0000313" key="2">
    <source>
        <dbReference type="EMBL" id="EEG28280.1"/>
    </source>
</evidence>
<dbReference type="Proteomes" id="UP000006247">
    <property type="component" value="Unassembled WGS sequence"/>
</dbReference>
<dbReference type="AlphaFoldDB" id="C0DZG3"/>
<proteinExistence type="predicted"/>
<feature type="compositionally biased region" description="Gly residues" evidence="1">
    <location>
        <begin position="223"/>
        <end position="248"/>
    </location>
</feature>
<evidence type="ECO:0000313" key="3">
    <source>
        <dbReference type="Proteomes" id="UP000006247"/>
    </source>
</evidence>
<dbReference type="HOGENOM" id="CLU_1048536_0_0_11"/>
<dbReference type="EMBL" id="ACEB01000002">
    <property type="protein sequence ID" value="EEG28280.1"/>
    <property type="molecule type" value="Genomic_DNA"/>
</dbReference>
<protein>
    <recommendedName>
        <fullName evidence="4">Secreted protein</fullName>
    </recommendedName>
</protein>
<feature type="region of interest" description="Disordered" evidence="1">
    <location>
        <begin position="216"/>
        <end position="265"/>
    </location>
</feature>
<comment type="caution">
    <text evidence="2">The sequence shown here is derived from an EMBL/GenBank/DDBJ whole genome shotgun (WGS) entry which is preliminary data.</text>
</comment>